<keyword evidence="4" id="KW-0807">Transducer</keyword>
<dbReference type="PANTHER" id="PTHR10218:SF360">
    <property type="entry name" value="GUANINE NUCLEOTIDE-BINDING PROTEIN SUBUNIT ALPHA HOMOLOG"/>
    <property type="match status" value="1"/>
</dbReference>
<dbReference type="CDD" id="cd00066">
    <property type="entry name" value="G-alpha"/>
    <property type="match status" value="1"/>
</dbReference>
<dbReference type="PANTHER" id="PTHR10218">
    <property type="entry name" value="GTP-BINDING PROTEIN ALPHA SUBUNIT"/>
    <property type="match status" value="1"/>
</dbReference>
<dbReference type="SUPFAM" id="SSF52540">
    <property type="entry name" value="P-loop containing nucleoside triphosphate hydrolases"/>
    <property type="match status" value="1"/>
</dbReference>
<keyword evidence="1 6" id="KW-0479">Metal-binding</keyword>
<name>A0A507DKB1_9FUNG</name>
<feature type="binding site" evidence="5">
    <location>
        <begin position="52"/>
        <end position="57"/>
    </location>
    <ligand>
        <name>GTP</name>
        <dbReference type="ChEBI" id="CHEBI:37565"/>
    </ligand>
</feature>
<sequence length="416" mass="46769">MGVCDSKEVAPGSAPADISKEATAKSKEIDRQIADEKVSSKDIKILLLGTAETGKSTVLKQLRIIHGGGFTDDDITTFRYAAKRNIFDTVKTLVEAMELLKIPYGFNPHTAKCAQKSSKPSLHHAPSLADSKENVGFGKHAPIAIEAAEIWASTKFIDDATRGETQAAVDLILSTHPEYTKSLPLPLVNAIKLLWNDVGVKYCFSRSNEFQIIDLSYFMQDIDRFIASDYIPTNQDILASRVMTSGVCETKVIIKGTIFRVFDVGGQRNERRKWIHVFDNVNAIFFLFDLSAFNQVTVEDQNINRVVESLTVFTFICNHNAFKRSAIMIFMNKIDLLREKLEHSMVQDYFPEFLGTNDYKEVSKFFAEKIASFNKNQEKQLYFHYTQANDTTKMKAVLATVIESILVNNLQSAGLM</sequence>
<dbReference type="InterPro" id="IPR001019">
    <property type="entry name" value="Gprotein_alpha_su"/>
</dbReference>
<keyword evidence="2 5" id="KW-0547">Nucleotide-binding</keyword>
<dbReference type="FunFam" id="3.40.50.300:FF:000692">
    <property type="entry name" value="Guanine nucleotide-binding protein subunit alpha"/>
    <property type="match status" value="1"/>
</dbReference>
<evidence type="ECO:0000256" key="2">
    <source>
        <dbReference type="ARBA" id="ARBA00022741"/>
    </source>
</evidence>
<dbReference type="Gene3D" id="3.40.50.300">
    <property type="entry name" value="P-loop containing nucleotide triphosphate hydrolases"/>
    <property type="match status" value="2"/>
</dbReference>
<dbReference type="AlphaFoldDB" id="A0A507DKB1"/>
<gene>
    <name evidence="8" type="ORF">CcCBS67573_g09949</name>
</gene>
<proteinExistence type="predicted"/>
<evidence type="ECO:0000256" key="6">
    <source>
        <dbReference type="PIRSR" id="PIRSR601019-2"/>
    </source>
</evidence>
<feature type="binding site" evidence="6">
    <location>
        <position position="56"/>
    </location>
    <ligand>
        <name>Mg(2+)</name>
        <dbReference type="ChEBI" id="CHEBI:18420"/>
    </ligand>
</feature>
<feature type="binding site" evidence="5">
    <location>
        <begin position="238"/>
        <end position="244"/>
    </location>
    <ligand>
        <name>GTP</name>
        <dbReference type="ChEBI" id="CHEBI:37565"/>
    </ligand>
</feature>
<feature type="binding site" evidence="6">
    <location>
        <position position="244"/>
    </location>
    <ligand>
        <name>Mg(2+)</name>
        <dbReference type="ChEBI" id="CHEBI:18420"/>
    </ligand>
</feature>
<keyword evidence="9" id="KW-1185">Reference proteome</keyword>
<organism evidence="8 9">
    <name type="scientific">Chytriomyces confervae</name>
    <dbReference type="NCBI Taxonomy" id="246404"/>
    <lineage>
        <taxon>Eukaryota</taxon>
        <taxon>Fungi</taxon>
        <taxon>Fungi incertae sedis</taxon>
        <taxon>Chytridiomycota</taxon>
        <taxon>Chytridiomycota incertae sedis</taxon>
        <taxon>Chytridiomycetes</taxon>
        <taxon>Chytridiales</taxon>
        <taxon>Chytriomycetaceae</taxon>
        <taxon>Chytriomyces</taxon>
    </lineage>
</organism>
<dbReference type="GO" id="GO:0007188">
    <property type="term" value="P:adenylate cyclase-modulating G protein-coupled receptor signaling pathway"/>
    <property type="evidence" value="ECO:0007669"/>
    <property type="project" value="TreeGrafter"/>
</dbReference>
<dbReference type="InterPro" id="IPR011025">
    <property type="entry name" value="GproteinA_insert"/>
</dbReference>
<dbReference type="SUPFAM" id="SSF47895">
    <property type="entry name" value="Transducin (alpha subunit), insertion domain"/>
    <property type="match status" value="1"/>
</dbReference>
<dbReference type="GO" id="GO:0005737">
    <property type="term" value="C:cytoplasm"/>
    <property type="evidence" value="ECO:0007669"/>
    <property type="project" value="TreeGrafter"/>
</dbReference>
<feature type="binding site" evidence="5">
    <location>
        <begin position="263"/>
        <end position="267"/>
    </location>
    <ligand>
        <name>GTP</name>
        <dbReference type="ChEBI" id="CHEBI:37565"/>
    </ligand>
</feature>
<dbReference type="GO" id="GO:0046872">
    <property type="term" value="F:metal ion binding"/>
    <property type="evidence" value="ECO:0007669"/>
    <property type="project" value="UniProtKB-KW"/>
</dbReference>
<dbReference type="SMART" id="SM00275">
    <property type="entry name" value="G_alpha"/>
    <property type="match status" value="1"/>
</dbReference>
<protein>
    <submittedName>
        <fullName evidence="8">Uncharacterized protein</fullName>
    </submittedName>
</protein>
<evidence type="ECO:0000256" key="1">
    <source>
        <dbReference type="ARBA" id="ARBA00022723"/>
    </source>
</evidence>
<dbReference type="GO" id="GO:0005525">
    <property type="term" value="F:GTP binding"/>
    <property type="evidence" value="ECO:0007669"/>
    <property type="project" value="UniProtKB-KW"/>
</dbReference>
<comment type="caution">
    <text evidence="8">The sequence shown here is derived from an EMBL/GenBank/DDBJ whole genome shotgun (WGS) entry which is preliminary data.</text>
</comment>
<dbReference type="InterPro" id="IPR027417">
    <property type="entry name" value="P-loop_NTPase"/>
</dbReference>
<evidence type="ECO:0000256" key="4">
    <source>
        <dbReference type="ARBA" id="ARBA00023224"/>
    </source>
</evidence>
<dbReference type="GO" id="GO:0031683">
    <property type="term" value="F:G-protein beta/gamma-subunit complex binding"/>
    <property type="evidence" value="ECO:0007669"/>
    <property type="project" value="InterPro"/>
</dbReference>
<dbReference type="EMBL" id="QEAP01001080">
    <property type="protein sequence ID" value="TPX52092.1"/>
    <property type="molecule type" value="Genomic_DNA"/>
</dbReference>
<dbReference type="PROSITE" id="PS51882">
    <property type="entry name" value="G_ALPHA"/>
    <property type="match status" value="1"/>
</dbReference>
<evidence type="ECO:0000313" key="8">
    <source>
        <dbReference type="EMBL" id="TPX52092.1"/>
    </source>
</evidence>
<evidence type="ECO:0000256" key="5">
    <source>
        <dbReference type="PIRSR" id="PIRSR601019-1"/>
    </source>
</evidence>
<dbReference type="GO" id="GO:0003924">
    <property type="term" value="F:GTPase activity"/>
    <property type="evidence" value="ECO:0007669"/>
    <property type="project" value="InterPro"/>
</dbReference>
<dbReference type="GO" id="GO:0001664">
    <property type="term" value="F:G protein-coupled receptor binding"/>
    <property type="evidence" value="ECO:0007669"/>
    <property type="project" value="TreeGrafter"/>
</dbReference>
<dbReference type="GO" id="GO:0005834">
    <property type="term" value="C:heterotrimeric G-protein complex"/>
    <property type="evidence" value="ECO:0007669"/>
    <property type="project" value="TreeGrafter"/>
</dbReference>
<keyword evidence="3 5" id="KW-0342">GTP-binding</keyword>
<keyword evidence="6" id="KW-0460">Magnesium</keyword>
<dbReference type="STRING" id="246404.A0A507DKB1"/>
<feature type="region of interest" description="Disordered" evidence="7">
    <location>
        <begin position="1"/>
        <end position="22"/>
    </location>
</feature>
<feature type="binding site" evidence="5">
    <location>
        <begin position="332"/>
        <end position="335"/>
    </location>
    <ligand>
        <name>GTP</name>
        <dbReference type="ChEBI" id="CHEBI:37565"/>
    </ligand>
</feature>
<dbReference type="Proteomes" id="UP000320333">
    <property type="component" value="Unassembled WGS sequence"/>
</dbReference>
<dbReference type="Pfam" id="PF00503">
    <property type="entry name" value="G-alpha"/>
    <property type="match status" value="1"/>
</dbReference>
<dbReference type="OrthoDB" id="5817230at2759"/>
<feature type="binding site" evidence="5">
    <location>
        <position position="388"/>
    </location>
    <ligand>
        <name>GTP</name>
        <dbReference type="ChEBI" id="CHEBI:37565"/>
    </ligand>
</feature>
<accession>A0A507DKB1</accession>
<dbReference type="PRINTS" id="PR00318">
    <property type="entry name" value="GPROTEINA"/>
</dbReference>
<evidence type="ECO:0000256" key="3">
    <source>
        <dbReference type="ARBA" id="ARBA00023134"/>
    </source>
</evidence>
<evidence type="ECO:0000313" key="9">
    <source>
        <dbReference type="Proteomes" id="UP000320333"/>
    </source>
</evidence>
<reference evidence="8 9" key="1">
    <citation type="journal article" date="2019" name="Sci. Rep.">
        <title>Comparative genomics of chytrid fungi reveal insights into the obligate biotrophic and pathogenic lifestyle of Synchytrium endobioticum.</title>
        <authorList>
            <person name="van de Vossenberg B.T.L.H."/>
            <person name="Warris S."/>
            <person name="Nguyen H.D.T."/>
            <person name="van Gent-Pelzer M.P.E."/>
            <person name="Joly D.L."/>
            <person name="van de Geest H.C."/>
            <person name="Bonants P.J.M."/>
            <person name="Smith D.S."/>
            <person name="Levesque C.A."/>
            <person name="van der Lee T.A.J."/>
        </authorList>
    </citation>
    <scope>NUCLEOTIDE SEQUENCE [LARGE SCALE GENOMIC DNA]</scope>
    <source>
        <strain evidence="8 9">CBS 675.73</strain>
    </source>
</reference>
<evidence type="ECO:0000256" key="7">
    <source>
        <dbReference type="SAM" id="MobiDB-lite"/>
    </source>
</evidence>